<sequence length="396" mass="44651">MKIKVRKLEKKTKELEEVIEASNLINAGGAATSSFQPLSIVIEAPMTTQSAPVSPTQNVEFDFGRPSSAPPNLNVQSSVRLKQSIGLSEEKYKYLQQQMLSNGVKMPSLSTVKRFENNIFDSYYRNSRKPDFYNLLQEAVDKYDFSTLPYIRITIGGDKGGKSEKIGFYFNDVLLPLSVKKFIIIHTFVGDETRQLLEEVMKSIDDDVRRLNLHGINTKHGNKEVIITYVGDCKYSCTSLGLQGGSAVSACVNCITKRSDWPTIRSEDIILRTIESIMSCEYEVIDNNATSKSNFSVKNYPLLRNIPVSHFVPPPVHILITLLNQTIIFVRKFAAESQPLETFIIANKVKLHNPSREYEGNQCRKIFSNFRANNSKAIIYNGFRADLFQSGSDCNE</sequence>
<accession>A0A914Q8U1</accession>
<organism evidence="1 2">
    <name type="scientific">Panagrolaimus davidi</name>
    <dbReference type="NCBI Taxonomy" id="227884"/>
    <lineage>
        <taxon>Eukaryota</taxon>
        <taxon>Metazoa</taxon>
        <taxon>Ecdysozoa</taxon>
        <taxon>Nematoda</taxon>
        <taxon>Chromadorea</taxon>
        <taxon>Rhabditida</taxon>
        <taxon>Tylenchina</taxon>
        <taxon>Panagrolaimomorpha</taxon>
        <taxon>Panagrolaimoidea</taxon>
        <taxon>Panagrolaimidae</taxon>
        <taxon>Panagrolaimus</taxon>
    </lineage>
</organism>
<dbReference type="PANTHER" id="PTHR31424">
    <property type="entry name" value="PROTEIN CBG23806"/>
    <property type="match status" value="1"/>
</dbReference>
<proteinExistence type="predicted"/>
<dbReference type="AlphaFoldDB" id="A0A914Q8U1"/>
<dbReference type="PANTHER" id="PTHR31424:SF3">
    <property type="entry name" value="RING-TYPE DOMAIN-CONTAINING PROTEIN"/>
    <property type="match status" value="1"/>
</dbReference>
<evidence type="ECO:0000313" key="2">
    <source>
        <dbReference type="WBParaSite" id="PDA_v2.g23579.t1"/>
    </source>
</evidence>
<dbReference type="Proteomes" id="UP000887578">
    <property type="component" value="Unplaced"/>
</dbReference>
<evidence type="ECO:0000313" key="1">
    <source>
        <dbReference type="Proteomes" id="UP000887578"/>
    </source>
</evidence>
<protein>
    <submittedName>
        <fullName evidence="2">Uncharacterized protein</fullName>
    </submittedName>
</protein>
<dbReference type="InterPro" id="IPR009689">
    <property type="entry name" value="DUF1280"/>
</dbReference>
<keyword evidence="1" id="KW-1185">Reference proteome</keyword>
<name>A0A914Q8U1_9BILA</name>
<dbReference type="WBParaSite" id="PDA_v2.g23579.t1">
    <property type="protein sequence ID" value="PDA_v2.g23579.t1"/>
    <property type="gene ID" value="PDA_v2.g23579"/>
</dbReference>
<reference evidence="2" key="1">
    <citation type="submission" date="2022-11" db="UniProtKB">
        <authorList>
            <consortium name="WormBaseParasite"/>
        </authorList>
    </citation>
    <scope>IDENTIFICATION</scope>
</reference>
<dbReference type="Pfam" id="PF06918">
    <property type="entry name" value="DUF1280"/>
    <property type="match status" value="1"/>
</dbReference>